<feature type="region of interest" description="Disordered" evidence="1">
    <location>
        <begin position="330"/>
        <end position="354"/>
    </location>
</feature>
<dbReference type="Proteomes" id="UP001210925">
    <property type="component" value="Unassembled WGS sequence"/>
</dbReference>
<protein>
    <submittedName>
        <fullName evidence="2">Uncharacterized protein</fullName>
    </submittedName>
</protein>
<dbReference type="AlphaFoldDB" id="A0AAD5UEK1"/>
<sequence length="400" mass="46036">MEIEIRAYDDDEESIHSTHTEDSSAQMEHEDIPDGDDVALRFTQNEEYMEAEIEQWETRELKKTNSAGVPIKLVVKPQASKMSHRLLNPYIYRNIKDIDGLAGLATMLNTPPNWEEKYNQVKEKRTVIHSLTALRRLPIETRESDVQTQFGSLVSMIATHLDIGLQVKLETKIIVGGMFTKNEYDVRSRTDPHFLGENNRHLIASEAKRSATFGDRGVWYYRSRGIQTLSALYRYGCPTFLYTQNIFKVFVENAERNAIYTYPYNDDTSLSEHVRSTLVQPMGSNLIKAIVICLLSERNKPEKGIDDEVKIELKLETPIKGENIPKQLYLSTKKPPTNKSERSSIQNKKPRYVSGYVDGQPVYTEIRVYSGDEVEEVEAEIAEEEKRFKKENSEKTLIEK</sequence>
<accession>A0AAD5UEK1</accession>
<evidence type="ECO:0000313" key="2">
    <source>
        <dbReference type="EMBL" id="KAJ3253378.1"/>
    </source>
</evidence>
<name>A0AAD5UEK1_9FUNG</name>
<evidence type="ECO:0000313" key="3">
    <source>
        <dbReference type="Proteomes" id="UP001210925"/>
    </source>
</evidence>
<comment type="caution">
    <text evidence="2">The sequence shown here is derived from an EMBL/GenBank/DDBJ whole genome shotgun (WGS) entry which is preliminary data.</text>
</comment>
<reference evidence="2" key="1">
    <citation type="submission" date="2020-05" db="EMBL/GenBank/DDBJ databases">
        <title>Phylogenomic resolution of chytrid fungi.</title>
        <authorList>
            <person name="Stajich J.E."/>
            <person name="Amses K."/>
            <person name="Simmons R."/>
            <person name="Seto K."/>
            <person name="Myers J."/>
            <person name="Bonds A."/>
            <person name="Quandt C.A."/>
            <person name="Barry K."/>
            <person name="Liu P."/>
            <person name="Grigoriev I."/>
            <person name="Longcore J.E."/>
            <person name="James T.Y."/>
        </authorList>
    </citation>
    <scope>NUCLEOTIDE SEQUENCE</scope>
    <source>
        <strain evidence="2">PLAUS21</strain>
    </source>
</reference>
<organism evidence="2 3">
    <name type="scientific">Boothiomyces macroporosus</name>
    <dbReference type="NCBI Taxonomy" id="261099"/>
    <lineage>
        <taxon>Eukaryota</taxon>
        <taxon>Fungi</taxon>
        <taxon>Fungi incertae sedis</taxon>
        <taxon>Chytridiomycota</taxon>
        <taxon>Chytridiomycota incertae sedis</taxon>
        <taxon>Chytridiomycetes</taxon>
        <taxon>Rhizophydiales</taxon>
        <taxon>Terramycetaceae</taxon>
        <taxon>Boothiomyces</taxon>
    </lineage>
</organism>
<proteinExistence type="predicted"/>
<gene>
    <name evidence="2" type="ORF">HK103_000698</name>
</gene>
<feature type="region of interest" description="Disordered" evidence="1">
    <location>
        <begin position="1"/>
        <end position="30"/>
    </location>
</feature>
<feature type="compositionally biased region" description="Polar residues" evidence="1">
    <location>
        <begin position="334"/>
        <end position="347"/>
    </location>
</feature>
<dbReference type="EMBL" id="JADGKB010000111">
    <property type="protein sequence ID" value="KAJ3253378.1"/>
    <property type="molecule type" value="Genomic_DNA"/>
</dbReference>
<keyword evidence="3" id="KW-1185">Reference proteome</keyword>
<evidence type="ECO:0000256" key="1">
    <source>
        <dbReference type="SAM" id="MobiDB-lite"/>
    </source>
</evidence>